<sequence>MVFIVRTPARDFTHGSSGAGAGLPLHSPRLPAALCPALSRPSYSCTSSLHAPEMGQENSKPQPGDLIEINRHIYQHWALYMGDGDVIHLTPVDGGTFAPVSSTKAKVKKEPLNMAADNYGWCVNNKYDRFRTPRPVEEILRRAEEWIGRVVTYNLLFSNCEHFVTELRYGEAVSLQAEDAILHGPVGAIARVFSGGAPILGWTAFSRR</sequence>
<evidence type="ECO:0000256" key="3">
    <source>
        <dbReference type="ARBA" id="ARBA00022801"/>
    </source>
</evidence>
<reference evidence="6" key="2">
    <citation type="submission" date="2025-08" db="UniProtKB">
        <authorList>
            <consortium name="Ensembl"/>
        </authorList>
    </citation>
    <scope>IDENTIFICATION</scope>
</reference>
<evidence type="ECO:0000259" key="5">
    <source>
        <dbReference type="PROSITE" id="PS51934"/>
    </source>
</evidence>
<dbReference type="GO" id="GO:0008970">
    <property type="term" value="F:phospholipase A1 activity"/>
    <property type="evidence" value="ECO:0007669"/>
    <property type="project" value="TreeGrafter"/>
</dbReference>
<dbReference type="AlphaFoldDB" id="A0A8C3V9V2"/>
<dbReference type="InterPro" id="IPR007053">
    <property type="entry name" value="LRAT_dom"/>
</dbReference>
<evidence type="ECO:0000313" key="7">
    <source>
        <dbReference type="Proteomes" id="UP000694563"/>
    </source>
</evidence>
<evidence type="ECO:0000256" key="4">
    <source>
        <dbReference type="ARBA" id="ARBA00023098"/>
    </source>
</evidence>
<keyword evidence="2" id="KW-0808">Transferase</keyword>
<dbReference type="GO" id="GO:0070292">
    <property type="term" value="P:N-acylphosphatidylethanolamine metabolic process"/>
    <property type="evidence" value="ECO:0007669"/>
    <property type="project" value="TreeGrafter"/>
</dbReference>
<comment type="similarity">
    <text evidence="1">Belongs to the H-rev107 family.</text>
</comment>
<evidence type="ECO:0000313" key="6">
    <source>
        <dbReference type="Ensembl" id="ENSCUSP00005025162.1"/>
    </source>
</evidence>
<keyword evidence="7" id="KW-1185">Reference proteome</keyword>
<dbReference type="GO" id="GO:0016410">
    <property type="term" value="F:N-acyltransferase activity"/>
    <property type="evidence" value="ECO:0007669"/>
    <property type="project" value="TreeGrafter"/>
</dbReference>
<reference evidence="6" key="3">
    <citation type="submission" date="2025-09" db="UniProtKB">
        <authorList>
            <consortium name="Ensembl"/>
        </authorList>
    </citation>
    <scope>IDENTIFICATION</scope>
</reference>
<dbReference type="Gene3D" id="3.90.1720.10">
    <property type="entry name" value="endopeptidase domain like (from Nostoc punctiforme)"/>
    <property type="match status" value="1"/>
</dbReference>
<dbReference type="Ensembl" id="ENSCUST00005026063.1">
    <property type="protein sequence ID" value="ENSCUSP00005025162.1"/>
    <property type="gene ID" value="ENSCUSG00005015670.1"/>
</dbReference>
<dbReference type="Pfam" id="PF04970">
    <property type="entry name" value="LRAT"/>
    <property type="match status" value="1"/>
</dbReference>
<dbReference type="PROSITE" id="PS51934">
    <property type="entry name" value="LRAT"/>
    <property type="match status" value="1"/>
</dbReference>
<evidence type="ECO:0000256" key="1">
    <source>
        <dbReference type="ARBA" id="ARBA00007824"/>
    </source>
</evidence>
<dbReference type="GO" id="GO:0005737">
    <property type="term" value="C:cytoplasm"/>
    <property type="evidence" value="ECO:0007669"/>
    <property type="project" value="TreeGrafter"/>
</dbReference>
<keyword evidence="4" id="KW-0443">Lipid metabolism</keyword>
<gene>
    <name evidence="6" type="primary">LOC117000806</name>
</gene>
<organism evidence="6 7">
    <name type="scientific">Catharus ustulatus</name>
    <name type="common">Russet-backed thrush</name>
    <name type="synonym">Hylocichla ustulatus</name>
    <dbReference type="NCBI Taxonomy" id="91951"/>
    <lineage>
        <taxon>Eukaryota</taxon>
        <taxon>Metazoa</taxon>
        <taxon>Chordata</taxon>
        <taxon>Craniata</taxon>
        <taxon>Vertebrata</taxon>
        <taxon>Euteleostomi</taxon>
        <taxon>Archelosauria</taxon>
        <taxon>Archosauria</taxon>
        <taxon>Dinosauria</taxon>
        <taxon>Saurischia</taxon>
        <taxon>Theropoda</taxon>
        <taxon>Coelurosauria</taxon>
        <taxon>Aves</taxon>
        <taxon>Neognathae</taxon>
        <taxon>Neoaves</taxon>
        <taxon>Telluraves</taxon>
        <taxon>Australaves</taxon>
        <taxon>Passeriformes</taxon>
        <taxon>Turdidae</taxon>
        <taxon>Catharus</taxon>
    </lineage>
</organism>
<dbReference type="PANTHER" id="PTHR13943">
    <property type="entry name" value="HRAS-LIKE SUPPRESSOR - RELATED"/>
    <property type="match status" value="1"/>
</dbReference>
<dbReference type="GO" id="GO:0004623">
    <property type="term" value="F:phospholipase A2 activity"/>
    <property type="evidence" value="ECO:0007669"/>
    <property type="project" value="TreeGrafter"/>
</dbReference>
<dbReference type="Proteomes" id="UP000694563">
    <property type="component" value="Chromosome 10"/>
</dbReference>
<dbReference type="InterPro" id="IPR051496">
    <property type="entry name" value="H-rev107_PLA/AT"/>
</dbReference>
<proteinExistence type="inferred from homology"/>
<evidence type="ECO:0000256" key="2">
    <source>
        <dbReference type="ARBA" id="ARBA00022679"/>
    </source>
</evidence>
<dbReference type="PANTHER" id="PTHR13943:SF31">
    <property type="entry name" value="PHOSPHOLIPASE A AND ACYLTRANSFERASE 3"/>
    <property type="match status" value="1"/>
</dbReference>
<keyword evidence="3" id="KW-0378">Hydrolase</keyword>
<accession>A0A8C3V9V2</accession>
<protein>
    <recommendedName>
        <fullName evidence="5">LRAT domain-containing protein</fullName>
    </recommendedName>
</protein>
<reference evidence="6" key="1">
    <citation type="submission" date="2020-10" db="EMBL/GenBank/DDBJ databases">
        <title>Catharus ustulatus (Swainson's thrush) genome, bCatUst1, primary haplotype v2.</title>
        <authorList>
            <person name="Delmore K."/>
            <person name="Vafadar M."/>
            <person name="Formenti G."/>
            <person name="Chow W."/>
            <person name="Pelan S."/>
            <person name="Howe K."/>
            <person name="Rhie A."/>
            <person name="Mountcastle J."/>
            <person name="Haase B."/>
            <person name="Fedrigo O."/>
            <person name="Jarvis E.D."/>
        </authorList>
    </citation>
    <scope>NUCLEOTIDE SEQUENCE [LARGE SCALE GENOMIC DNA]</scope>
</reference>
<feature type="domain" description="LRAT" evidence="5">
    <location>
        <begin position="66"/>
        <end position="176"/>
    </location>
</feature>
<name>A0A8C3V9V2_CATUS</name>